<protein>
    <submittedName>
        <fullName evidence="1">Uncharacterized protein</fullName>
    </submittedName>
</protein>
<dbReference type="KEGG" id="kna:B0W47_16755"/>
<name>A0A9N7CX75_9PROT</name>
<organism evidence="1 2">
    <name type="scientific">Komagataeibacter nataicola</name>
    <dbReference type="NCBI Taxonomy" id="265960"/>
    <lineage>
        <taxon>Bacteria</taxon>
        <taxon>Pseudomonadati</taxon>
        <taxon>Pseudomonadota</taxon>
        <taxon>Alphaproteobacteria</taxon>
        <taxon>Acetobacterales</taxon>
        <taxon>Acetobacteraceae</taxon>
        <taxon>Komagataeibacter</taxon>
    </lineage>
</organism>
<evidence type="ECO:0000313" key="1">
    <source>
        <dbReference type="EMBL" id="AQU89230.1"/>
    </source>
</evidence>
<evidence type="ECO:0000313" key="2">
    <source>
        <dbReference type="Proteomes" id="UP000189683"/>
    </source>
</evidence>
<dbReference type="Proteomes" id="UP000189683">
    <property type="component" value="Plasmid pKNA01"/>
</dbReference>
<sequence length="164" mass="18349">MSEYSNHKLDNYDMLKWYKHIEHENDLLEAMSRGETKDKGIHIEGLTTSNGIPIQSVDEFRAYLSPYFNHIQASYDGNISGIITKAPYINKHPAKPGTENKMDEAVAEAPAVYVAGNSIPQDDNPNHLQGFEFKSNQMSHIRFVVLLNQDGKEGLAISKTKGGN</sequence>
<dbReference type="EMBL" id="CP019876">
    <property type="protein sequence ID" value="AQU89230.1"/>
    <property type="molecule type" value="Genomic_DNA"/>
</dbReference>
<proteinExistence type="predicted"/>
<accession>A0A9N7CX75</accession>
<gene>
    <name evidence="1" type="ORF">B0W47_16755</name>
</gene>
<keyword evidence="1" id="KW-0614">Plasmid</keyword>
<geneLocation type="plasmid" evidence="2">
    <name>pkna01</name>
</geneLocation>
<reference evidence="1 2" key="1">
    <citation type="submission" date="2017-02" db="EMBL/GenBank/DDBJ databases">
        <title>zhang.</title>
        <authorList>
            <person name="Zhang H."/>
        </authorList>
    </citation>
    <scope>NUCLEOTIDE SEQUENCE [LARGE SCALE GENOMIC DNA]</scope>
    <source>
        <strain evidence="1 2">RZS01</strain>
        <plasmid evidence="2">pkna01</plasmid>
    </source>
</reference>
<dbReference type="AlphaFoldDB" id="A0A9N7CX75"/>